<evidence type="ECO:0000313" key="3">
    <source>
        <dbReference type="EMBL" id="GAA4450143.1"/>
    </source>
</evidence>
<organism evidence="3 4">
    <name type="scientific">Novipirellula rosea</name>
    <dbReference type="NCBI Taxonomy" id="1031540"/>
    <lineage>
        <taxon>Bacteria</taxon>
        <taxon>Pseudomonadati</taxon>
        <taxon>Planctomycetota</taxon>
        <taxon>Planctomycetia</taxon>
        <taxon>Pirellulales</taxon>
        <taxon>Pirellulaceae</taxon>
        <taxon>Novipirellula</taxon>
    </lineage>
</organism>
<comment type="caution">
    <text evidence="3">The sequence shown here is derived from an EMBL/GenBank/DDBJ whole genome shotgun (WGS) entry which is preliminary data.</text>
</comment>
<feature type="compositionally biased region" description="Gly residues" evidence="1">
    <location>
        <begin position="585"/>
        <end position="618"/>
    </location>
</feature>
<dbReference type="Proteomes" id="UP001500840">
    <property type="component" value="Unassembled WGS sequence"/>
</dbReference>
<keyword evidence="4" id="KW-1185">Reference proteome</keyword>
<feature type="region of interest" description="Disordered" evidence="1">
    <location>
        <begin position="525"/>
        <end position="1094"/>
    </location>
</feature>
<feature type="transmembrane region" description="Helical" evidence="2">
    <location>
        <begin position="49"/>
        <end position="70"/>
    </location>
</feature>
<keyword evidence="2" id="KW-1133">Transmembrane helix</keyword>
<feature type="compositionally biased region" description="Basic and acidic residues" evidence="1">
    <location>
        <begin position="1172"/>
        <end position="1187"/>
    </location>
</feature>
<feature type="compositionally biased region" description="Low complexity" evidence="1">
    <location>
        <begin position="708"/>
        <end position="729"/>
    </location>
</feature>
<keyword evidence="2" id="KW-0812">Transmembrane</keyword>
<evidence type="ECO:0000256" key="2">
    <source>
        <dbReference type="SAM" id="Phobius"/>
    </source>
</evidence>
<evidence type="ECO:0000256" key="1">
    <source>
        <dbReference type="SAM" id="MobiDB-lite"/>
    </source>
</evidence>
<accession>A0ABP8MJN6</accession>
<sequence length="1210" mass="126403">MSQPTTASPTPPPAANRDQNAFQSVASLIESRIREAQNALWWSEFIRSILRIFIGVFVAVLLWVVLDQWIYTPGMLARVAGFLVLLGWVVHQAVTRVLPVIKGTIRPEYAARSLERDVPEMRQELTSYVTLRDQSNSPSLNGKVIRSIGAHAASRLRSHDALPVEATGTLRWWIAAASLMAIFFIYAALSPKNSFQSASRLVMPVASIDPAKRVKIRDVIPGDAEVLAGRTVEVSAVVEGLRHDEPVVCRWQLEDREAEIELIRDEDSGRFAGEVTLDHASSGQVPYQIVAGDDVAGPYYLSVQDVPVVAVQSIRYEPPAYTQKQPHTSSSAAITALDGTRVTVTARTNRPIEKATIQFNPKPLGDLVHATAGESAMSIDDAGTLVTITFPVRYARQRSSAVQLESYRIKVWDKIGQTNPSPIVYPIRVNADLSPEVTIVMPRQSPKNIPIDAQQIVEIHAADADFGLQQIEIEIRRGIEVLERAALWSDPLGKKGNQIAEYRFRPHEHFLRVGDAVQVTAIATDNRQDESDPLVEPNATKTDPVELRITMSEPVPNEPAAGDGLSSPDNKPAADPNASESSDEGGQGGSGGSSAAGGKGESGKQSGGSSGSGEGGESGEPQDGDQENQSGSSGGGGKQSSDRNEGGDENPSEDSGTGQGGSSQGDASNSNPSSKPAGDSMENSEASDSGSDPATQGDADPNQKNSGDESGSENAEGGNQGAGNQPQGSKSSDPQNAGKPSGDSKNGAGQGRADEGMIDPSKQDSPNQNDSNSGGSGQQSSESQAAGSQDAGSEGASGSQDSSAGGGEAGKPETPEHDGEAFERIRDYLDKKKQEQAGQENESGQGNESNGGQDSEAASSDAGAMQSDANKPAGDNRDAGKSATDPAGSEAAGDAAAENQGGAGESSDAMQGDAKAEKGDDAAGQSAENAGEQSGEKGSDKGAGSDSMNEQADGEQGSGEQGSGEQGAGKQDGSEQQQGDAAKENAGETAEGKQGSDAKQGSDGKQSQSGTPQDAASKANQDTKPQGSESQSGQANESGSNSKSSPQAGQPQDASNDPSASSGQGSNGAGSGADTGEAAADLPPTPDPIDLDYAKKSTDMVLDYLEETRDQPDQELLEKLNWSEDDMQRFVDRWKSVRELDNANPNDPNAKSELTEALESLGMRPPTQATSQRREQSDALRGLRDSGNRTPPPAAYQDAFDSFRRAIGGK</sequence>
<dbReference type="EMBL" id="BAABGA010000018">
    <property type="protein sequence ID" value="GAA4450143.1"/>
    <property type="molecule type" value="Genomic_DNA"/>
</dbReference>
<feature type="compositionally biased region" description="Basic and acidic residues" evidence="1">
    <location>
        <begin position="810"/>
        <end position="835"/>
    </location>
</feature>
<feature type="compositionally biased region" description="Low complexity" evidence="1">
    <location>
        <begin position="887"/>
        <end position="900"/>
    </location>
</feature>
<feature type="region of interest" description="Disordered" evidence="1">
    <location>
        <begin position="1140"/>
        <end position="1201"/>
    </location>
</feature>
<dbReference type="RefSeq" id="WP_345320931.1">
    <property type="nucleotide sequence ID" value="NZ_BAABGA010000018.1"/>
</dbReference>
<feature type="compositionally biased region" description="Gly residues" evidence="1">
    <location>
        <begin position="956"/>
        <end position="967"/>
    </location>
</feature>
<feature type="transmembrane region" description="Helical" evidence="2">
    <location>
        <begin position="76"/>
        <end position="98"/>
    </location>
</feature>
<protein>
    <submittedName>
        <fullName evidence="3">Circumsporozoite protein- membrane associated protein</fullName>
    </submittedName>
</protein>
<keyword evidence="2" id="KW-0472">Membrane</keyword>
<feature type="compositionally biased region" description="Basic and acidic residues" evidence="1">
    <location>
        <begin position="981"/>
        <end position="1002"/>
    </location>
</feature>
<name>A0ABP8MJN6_9BACT</name>
<feature type="compositionally biased region" description="Low complexity" evidence="1">
    <location>
        <begin position="836"/>
        <end position="853"/>
    </location>
</feature>
<proteinExistence type="predicted"/>
<gene>
    <name evidence="3" type="ORF">GCM10023156_15850</name>
</gene>
<evidence type="ECO:0000313" key="4">
    <source>
        <dbReference type="Proteomes" id="UP001500840"/>
    </source>
</evidence>
<feature type="compositionally biased region" description="Polar residues" evidence="1">
    <location>
        <begin position="681"/>
        <end position="694"/>
    </location>
</feature>
<reference evidence="4" key="1">
    <citation type="journal article" date="2019" name="Int. J. Syst. Evol. Microbiol.">
        <title>The Global Catalogue of Microorganisms (GCM) 10K type strain sequencing project: providing services to taxonomists for standard genome sequencing and annotation.</title>
        <authorList>
            <consortium name="The Broad Institute Genomics Platform"/>
            <consortium name="The Broad Institute Genome Sequencing Center for Infectious Disease"/>
            <person name="Wu L."/>
            <person name="Ma J."/>
        </authorList>
    </citation>
    <scope>NUCLEOTIDE SEQUENCE [LARGE SCALE GENOMIC DNA]</scope>
    <source>
        <strain evidence="4">JCM 17759</strain>
    </source>
</reference>
<feature type="transmembrane region" description="Helical" evidence="2">
    <location>
        <begin position="170"/>
        <end position="189"/>
    </location>
</feature>
<feature type="compositionally biased region" description="Low complexity" evidence="1">
    <location>
        <begin position="767"/>
        <end position="803"/>
    </location>
</feature>
<feature type="compositionally biased region" description="Polar residues" evidence="1">
    <location>
        <begin position="1003"/>
        <end position="1058"/>
    </location>
</feature>